<keyword evidence="11" id="KW-1185">Reference proteome</keyword>
<feature type="domain" description="ABC transmembrane type-1" evidence="9">
    <location>
        <begin position="194"/>
        <end position="373"/>
    </location>
</feature>
<accession>A0ABY6B3I7</accession>
<dbReference type="PANTHER" id="PTHR47737">
    <property type="entry name" value="GLYCINE BETAINE/PROLINE BETAINE TRANSPORT SYSTEM PERMEASE PROTEIN PROW"/>
    <property type="match status" value="1"/>
</dbReference>
<gene>
    <name evidence="10" type="primary">proW</name>
    <name evidence="10" type="ORF">N4261_03995</name>
</gene>
<sequence length="426" mass="44428">MNDTPQPVELAASDALTHTLNHTLNHTQAGAQPDTFSEPLPNASSEAFSAGVAPAQPSPGEIDPWEAMSHAADASGSFTWLDAPAHGAAGLGDTAASATGFPLQQLWNGALPVEDWINHGLGWVVAHFRPFFQGIRLPIDATLNQIQALLNGLPALAMIALIGLLAWQFAGRKLAIGTVAALLVVAALGIWPEAMVTLSLVLTSLLFCLLVGLPLGVLLASSDRAERVMRPLLDAMQTTPAFVYLVPVVMLFGIGNVPGVIVTIVFALAPLARLTSLGLRQVRPDLIEAARAYGASPWQMLVKVTLPLAMPSIMAGINQALMLSLSMVVIASMIAVGGLGQMVLRGIGRLDMGLATVGGLGIVLLAITLDRLTQAFGRSRRGAGQRWWQTGPSGLLLRGLQAVMRPNGSGAAAVDAPHAAVSRTAP</sequence>
<keyword evidence="4 7" id="KW-0812">Transmembrane</keyword>
<evidence type="ECO:0000256" key="1">
    <source>
        <dbReference type="ARBA" id="ARBA00004651"/>
    </source>
</evidence>
<dbReference type="NCBIfam" id="NF008196">
    <property type="entry name" value="PRK10952.1"/>
    <property type="match status" value="1"/>
</dbReference>
<evidence type="ECO:0000313" key="11">
    <source>
        <dbReference type="Proteomes" id="UP001064933"/>
    </source>
</evidence>
<feature type="transmembrane region" description="Helical" evidence="7">
    <location>
        <begin position="321"/>
        <end position="340"/>
    </location>
</feature>
<evidence type="ECO:0000313" key="10">
    <source>
        <dbReference type="EMBL" id="UXH79109.1"/>
    </source>
</evidence>
<dbReference type="PANTHER" id="PTHR47737:SF1">
    <property type="entry name" value="GLYCINE BETAINE_PROLINE BETAINE TRANSPORT SYSTEM PERMEASE PROTEIN PROW"/>
    <property type="match status" value="1"/>
</dbReference>
<feature type="transmembrane region" description="Helical" evidence="7">
    <location>
        <begin position="198"/>
        <end position="220"/>
    </location>
</feature>
<keyword evidence="3" id="KW-1003">Cell membrane</keyword>
<dbReference type="Pfam" id="PF00528">
    <property type="entry name" value="BPD_transp_1"/>
    <property type="match status" value="1"/>
</dbReference>
<dbReference type="InterPro" id="IPR000515">
    <property type="entry name" value="MetI-like"/>
</dbReference>
<proteinExistence type="inferred from homology"/>
<dbReference type="SUPFAM" id="SSF161098">
    <property type="entry name" value="MetI-like"/>
    <property type="match status" value="1"/>
</dbReference>
<feature type="transmembrane region" description="Helical" evidence="7">
    <location>
        <begin position="352"/>
        <end position="372"/>
    </location>
</feature>
<dbReference type="Gene3D" id="1.10.3720.10">
    <property type="entry name" value="MetI-like"/>
    <property type="match status" value="1"/>
</dbReference>
<dbReference type="InterPro" id="IPR035906">
    <property type="entry name" value="MetI-like_sf"/>
</dbReference>
<evidence type="ECO:0000259" key="9">
    <source>
        <dbReference type="PROSITE" id="PS50928"/>
    </source>
</evidence>
<dbReference type="PROSITE" id="PS50928">
    <property type="entry name" value="ABC_TM1"/>
    <property type="match status" value="1"/>
</dbReference>
<organism evidence="10 11">
    <name type="scientific">Roseateles amylovorans</name>
    <dbReference type="NCBI Taxonomy" id="2978473"/>
    <lineage>
        <taxon>Bacteria</taxon>
        <taxon>Pseudomonadati</taxon>
        <taxon>Pseudomonadota</taxon>
        <taxon>Betaproteobacteria</taxon>
        <taxon>Burkholderiales</taxon>
        <taxon>Sphaerotilaceae</taxon>
        <taxon>Roseateles</taxon>
    </lineage>
</organism>
<dbReference type="CDD" id="cd06261">
    <property type="entry name" value="TM_PBP2"/>
    <property type="match status" value="1"/>
</dbReference>
<feature type="transmembrane region" description="Helical" evidence="7">
    <location>
        <begin position="241"/>
        <end position="269"/>
    </location>
</feature>
<keyword evidence="6 7" id="KW-0472">Membrane</keyword>
<evidence type="ECO:0000256" key="4">
    <source>
        <dbReference type="ARBA" id="ARBA00022692"/>
    </source>
</evidence>
<reference evidence="10" key="1">
    <citation type="submission" date="2022-10" db="EMBL/GenBank/DDBJ databases">
        <title>Characterization and whole genome sequencing of a new Roseateles species, isolated from fresh water.</title>
        <authorList>
            <person name="Guliayeva D.Y."/>
            <person name="Akhremchuk A.E."/>
            <person name="Sikolenko M.A."/>
            <person name="Valentovich L.N."/>
            <person name="Sidarenka A.V."/>
        </authorList>
    </citation>
    <scope>NUCLEOTIDE SEQUENCE</scope>
    <source>
        <strain evidence="10">BIM B-1768</strain>
    </source>
</reference>
<dbReference type="RefSeq" id="WP_261758928.1">
    <property type="nucleotide sequence ID" value="NZ_CP104562.2"/>
</dbReference>
<evidence type="ECO:0000256" key="3">
    <source>
        <dbReference type="ARBA" id="ARBA00022475"/>
    </source>
</evidence>
<evidence type="ECO:0000256" key="5">
    <source>
        <dbReference type="ARBA" id="ARBA00022989"/>
    </source>
</evidence>
<name>A0ABY6B3I7_9BURK</name>
<comment type="subcellular location">
    <subcellularLocation>
        <location evidence="1 7">Cell membrane</location>
        <topology evidence="1 7">Multi-pass membrane protein</topology>
    </subcellularLocation>
</comment>
<comment type="similarity">
    <text evidence="7">Belongs to the binding-protein-dependent transport system permease family.</text>
</comment>
<protein>
    <submittedName>
        <fullName evidence="10">Glycine betaine/L-proline ABC transporter permease ProW</fullName>
    </submittedName>
</protein>
<feature type="region of interest" description="Disordered" evidence="8">
    <location>
        <begin position="28"/>
        <end position="60"/>
    </location>
</feature>
<keyword evidence="5 7" id="KW-1133">Transmembrane helix</keyword>
<feature type="transmembrane region" description="Helical" evidence="7">
    <location>
        <begin position="148"/>
        <end position="167"/>
    </location>
</feature>
<dbReference type="Proteomes" id="UP001064933">
    <property type="component" value="Chromosome"/>
</dbReference>
<evidence type="ECO:0000256" key="2">
    <source>
        <dbReference type="ARBA" id="ARBA00022448"/>
    </source>
</evidence>
<evidence type="ECO:0000256" key="8">
    <source>
        <dbReference type="SAM" id="MobiDB-lite"/>
    </source>
</evidence>
<feature type="transmembrane region" description="Helical" evidence="7">
    <location>
        <begin position="174"/>
        <end position="192"/>
    </location>
</feature>
<dbReference type="EMBL" id="CP104562">
    <property type="protein sequence ID" value="UXH79109.1"/>
    <property type="molecule type" value="Genomic_DNA"/>
</dbReference>
<keyword evidence="2 7" id="KW-0813">Transport</keyword>
<evidence type="ECO:0000256" key="6">
    <source>
        <dbReference type="ARBA" id="ARBA00023136"/>
    </source>
</evidence>
<evidence type="ECO:0000256" key="7">
    <source>
        <dbReference type="RuleBase" id="RU363032"/>
    </source>
</evidence>